<keyword evidence="5" id="KW-0472">Membrane</keyword>
<gene>
    <name evidence="7" type="ORF">MONBRDRAFT_31153</name>
</gene>
<evidence type="ECO:0000256" key="5">
    <source>
        <dbReference type="ARBA" id="ARBA00023136"/>
    </source>
</evidence>
<dbReference type="InParanoid" id="A9US18"/>
<evidence type="ECO:0000256" key="4">
    <source>
        <dbReference type="ARBA" id="ARBA00022989"/>
    </source>
</evidence>
<dbReference type="Proteomes" id="UP000001357">
    <property type="component" value="Unassembled WGS sequence"/>
</dbReference>
<evidence type="ECO:0000256" key="6">
    <source>
        <dbReference type="ARBA" id="ARBA00023180"/>
    </source>
</evidence>
<dbReference type="InterPro" id="IPR029044">
    <property type="entry name" value="Nucleotide-diphossugar_trans"/>
</dbReference>
<dbReference type="GO" id="GO:0016020">
    <property type="term" value="C:membrane"/>
    <property type="evidence" value="ECO:0007669"/>
    <property type="project" value="UniProtKB-SubCell"/>
</dbReference>
<dbReference type="Gene3D" id="3.90.550.10">
    <property type="entry name" value="Spore Coat Polysaccharide Biosynthesis Protein SpsA, Chain A"/>
    <property type="match status" value="1"/>
</dbReference>
<dbReference type="GeneID" id="5888617"/>
<evidence type="ECO:0000256" key="2">
    <source>
        <dbReference type="ARBA" id="ARBA00022692"/>
    </source>
</evidence>
<reference evidence="7 8" key="1">
    <citation type="journal article" date="2008" name="Nature">
        <title>The genome of the choanoflagellate Monosiga brevicollis and the origin of metazoans.</title>
        <authorList>
            <consortium name="JGI Sequencing"/>
            <person name="King N."/>
            <person name="Westbrook M.J."/>
            <person name="Young S.L."/>
            <person name="Kuo A."/>
            <person name="Abedin M."/>
            <person name="Chapman J."/>
            <person name="Fairclough S."/>
            <person name="Hellsten U."/>
            <person name="Isogai Y."/>
            <person name="Letunic I."/>
            <person name="Marr M."/>
            <person name="Pincus D."/>
            <person name="Putnam N."/>
            <person name="Rokas A."/>
            <person name="Wright K.J."/>
            <person name="Zuzow R."/>
            <person name="Dirks W."/>
            <person name="Good M."/>
            <person name="Goodstein D."/>
            <person name="Lemons D."/>
            <person name="Li W."/>
            <person name="Lyons J.B."/>
            <person name="Morris A."/>
            <person name="Nichols S."/>
            <person name="Richter D.J."/>
            <person name="Salamov A."/>
            <person name="Bork P."/>
            <person name="Lim W.A."/>
            <person name="Manning G."/>
            <person name="Miller W.T."/>
            <person name="McGinnis W."/>
            <person name="Shapiro H."/>
            <person name="Tjian R."/>
            <person name="Grigoriev I.V."/>
            <person name="Rokhsar D."/>
        </authorList>
    </citation>
    <scope>NUCLEOTIDE SEQUENCE [LARGE SCALE GENOMIC DNA]</scope>
    <source>
        <strain evidence="8">MX1 / ATCC 50154</strain>
    </source>
</reference>
<sequence>MAVVYVPHGLSANNKTLSWQVIYAQKQLSAFRKLSRPASWDIGLMTTPHTTYPINALRNAAMQLGPSSPAADFMFYLDADFLPSPDLPEALAAAVAAAETDGEDVARIAWVVPAFELKGQSGPTVDRLLPASMDALRSQYAADQVVPFRSRESPLSHRATNYAQFLNPENRQPYYLIEYEDKFEPYVALRNNPELPLFAEQFEGYGLNKIAYTMTLAAKGFRFAVVKGAWVTHVPHVESPHANVFTHDVATRVANRFQRLQRALVAGGRNTDEHTEKMLRHKEACIKGCFYASTADVRIQQNNSERRKLSEIAHKVDKDIDSVLENAQLREKRQLMSDWFLSMRLACAKACEESKEVQQHRSNACIDHGGLAESCQAMEWVTPSGLQGCNALSFETAVDDKCWDVSKA</sequence>
<dbReference type="eggNOG" id="KOG3765">
    <property type="taxonomic scope" value="Eukaryota"/>
</dbReference>
<keyword evidence="8" id="KW-1185">Reference proteome</keyword>
<accession>A9US18</accession>
<keyword evidence="3" id="KW-0735">Signal-anchor</keyword>
<comment type="subcellular location">
    <subcellularLocation>
        <location evidence="1">Membrane</location>
        <topology evidence="1">Single-pass type II membrane protein</topology>
    </subcellularLocation>
</comment>
<dbReference type="RefSeq" id="XP_001742988.1">
    <property type="nucleotide sequence ID" value="XM_001742936.1"/>
</dbReference>
<dbReference type="Pfam" id="PF13896">
    <property type="entry name" value="Glyco_transf_49"/>
    <property type="match status" value="1"/>
</dbReference>
<dbReference type="KEGG" id="mbr:MONBRDRAFT_31153"/>
<dbReference type="PANTHER" id="PTHR12270">
    <property type="entry name" value="GLYCOSYLTRANSFERASE-RELATED"/>
    <property type="match status" value="1"/>
</dbReference>
<evidence type="ECO:0000313" key="7">
    <source>
        <dbReference type="EMBL" id="EDQ91702.1"/>
    </source>
</evidence>
<dbReference type="EMBL" id="CH991544">
    <property type="protein sequence ID" value="EDQ91702.1"/>
    <property type="molecule type" value="Genomic_DNA"/>
</dbReference>
<dbReference type="InterPro" id="IPR051292">
    <property type="entry name" value="Xyl/GlcA_transferase"/>
</dbReference>
<dbReference type="AlphaFoldDB" id="A9US18"/>
<name>A9US18_MONBE</name>
<dbReference type="SUPFAM" id="SSF53448">
    <property type="entry name" value="Nucleotide-diphospho-sugar transferases"/>
    <property type="match status" value="1"/>
</dbReference>
<evidence type="ECO:0000256" key="3">
    <source>
        <dbReference type="ARBA" id="ARBA00022968"/>
    </source>
</evidence>
<dbReference type="PANTHER" id="PTHR12270:SF52">
    <property type="entry name" value="GLYCOSYLTRANSFERASE-LIKE PROTEIN GNT13-RELATED"/>
    <property type="match status" value="1"/>
</dbReference>
<organism evidence="7 8">
    <name type="scientific">Monosiga brevicollis</name>
    <name type="common">Choanoflagellate</name>
    <dbReference type="NCBI Taxonomy" id="81824"/>
    <lineage>
        <taxon>Eukaryota</taxon>
        <taxon>Choanoflagellata</taxon>
        <taxon>Craspedida</taxon>
        <taxon>Salpingoecidae</taxon>
        <taxon>Monosiga</taxon>
    </lineage>
</organism>
<keyword evidence="6" id="KW-0325">Glycoprotein</keyword>
<dbReference type="STRING" id="81824.A9US18"/>
<evidence type="ECO:0000256" key="1">
    <source>
        <dbReference type="ARBA" id="ARBA00004606"/>
    </source>
</evidence>
<keyword evidence="4" id="KW-1133">Transmembrane helix</keyword>
<proteinExistence type="predicted"/>
<evidence type="ECO:0000313" key="8">
    <source>
        <dbReference type="Proteomes" id="UP000001357"/>
    </source>
</evidence>
<keyword evidence="2" id="KW-0812">Transmembrane</keyword>
<protein>
    <submittedName>
        <fullName evidence="7">Uncharacterized protein</fullName>
    </submittedName>
</protein>